<keyword evidence="8" id="KW-1185">Reference proteome</keyword>
<dbReference type="PANTHER" id="PTHR10913">
    <property type="entry name" value="FOLLISTATIN-RELATED"/>
    <property type="match status" value="1"/>
</dbReference>
<dbReference type="SMR" id="A0A834RBC3"/>
<feature type="domain" description="Kazal-like" evidence="5">
    <location>
        <begin position="182"/>
        <end position="230"/>
    </location>
</feature>
<dbReference type="InterPro" id="IPR002350">
    <property type="entry name" value="Kazal_dom"/>
</dbReference>
<feature type="domain" description="Kazal-like" evidence="5">
    <location>
        <begin position="79"/>
        <end position="130"/>
    </location>
</feature>
<feature type="signal peptide" evidence="4">
    <location>
        <begin position="1"/>
        <end position="24"/>
    </location>
</feature>
<dbReference type="Pfam" id="PF07648">
    <property type="entry name" value="Kazal_2"/>
    <property type="match status" value="4"/>
</dbReference>
<evidence type="ECO:0000313" key="6">
    <source>
        <dbReference type="EMBL" id="KAF7492351.1"/>
    </source>
</evidence>
<organism evidence="6">
    <name type="scientific">Sarcoptes scabiei</name>
    <name type="common">Itch mite</name>
    <name type="synonym">Acarus scabiei</name>
    <dbReference type="NCBI Taxonomy" id="52283"/>
    <lineage>
        <taxon>Eukaryota</taxon>
        <taxon>Metazoa</taxon>
        <taxon>Ecdysozoa</taxon>
        <taxon>Arthropoda</taxon>
        <taxon>Chelicerata</taxon>
        <taxon>Arachnida</taxon>
        <taxon>Acari</taxon>
        <taxon>Acariformes</taxon>
        <taxon>Sarcoptiformes</taxon>
        <taxon>Astigmata</taxon>
        <taxon>Psoroptidia</taxon>
        <taxon>Sarcoptoidea</taxon>
        <taxon>Sarcoptidae</taxon>
        <taxon>Sarcoptinae</taxon>
        <taxon>Sarcoptes</taxon>
    </lineage>
</organism>
<dbReference type="InterPro" id="IPR050653">
    <property type="entry name" value="Prot_Inhib_GrowthFact_Antg"/>
</dbReference>
<evidence type="ECO:0000256" key="3">
    <source>
        <dbReference type="ARBA" id="ARBA00023157"/>
    </source>
</evidence>
<feature type="domain" description="Kazal-like" evidence="5">
    <location>
        <begin position="23"/>
        <end position="78"/>
    </location>
</feature>
<evidence type="ECO:0000256" key="2">
    <source>
        <dbReference type="ARBA" id="ARBA00022900"/>
    </source>
</evidence>
<dbReference type="PANTHER" id="PTHR10913:SF45">
    <property type="entry name" value="FOLLISTATIN, ISOFORM A-RELATED"/>
    <property type="match status" value="1"/>
</dbReference>
<dbReference type="CDD" id="cd00104">
    <property type="entry name" value="KAZAL_FS"/>
    <property type="match status" value="4"/>
</dbReference>
<proteinExistence type="predicted"/>
<evidence type="ECO:0000256" key="4">
    <source>
        <dbReference type="SAM" id="SignalP"/>
    </source>
</evidence>
<dbReference type="SMART" id="SM00280">
    <property type="entry name" value="KAZAL"/>
    <property type="match status" value="4"/>
</dbReference>
<dbReference type="AlphaFoldDB" id="A0A834RBC3"/>
<dbReference type="EnsemblMetazoa" id="SSS_5551s_mrna">
    <property type="protein sequence ID" value="KAF7492351.1"/>
    <property type="gene ID" value="SSS_5551"/>
</dbReference>
<dbReference type="OrthoDB" id="6614329at2759"/>
<gene>
    <name evidence="6" type="ORF">SSS_5551</name>
</gene>
<reference evidence="7" key="3">
    <citation type="submission" date="2022-06" db="UniProtKB">
        <authorList>
            <consortium name="EnsemblMetazoa"/>
        </authorList>
    </citation>
    <scope>IDENTIFICATION</scope>
</reference>
<dbReference type="PROSITE" id="PS51257">
    <property type="entry name" value="PROKAR_LIPOPROTEIN"/>
    <property type="match status" value="1"/>
</dbReference>
<dbReference type="PROSITE" id="PS51465">
    <property type="entry name" value="KAZAL_2"/>
    <property type="match status" value="4"/>
</dbReference>
<reference evidence="8" key="1">
    <citation type="journal article" date="2020" name="PLoS Negl. Trop. Dis.">
        <title>High-quality nuclear genome for Sarcoptes scabiei-A critical resource for a neglected parasite.</title>
        <authorList>
            <person name="Korhonen P.K."/>
            <person name="Gasser R.B."/>
            <person name="Ma G."/>
            <person name="Wang T."/>
            <person name="Stroehlein A.J."/>
            <person name="Young N.D."/>
            <person name="Ang C.S."/>
            <person name="Fernando D.D."/>
            <person name="Lu H.C."/>
            <person name="Taylor S."/>
            <person name="Reynolds S.L."/>
            <person name="Mofiz E."/>
            <person name="Najaraj S.H."/>
            <person name="Gowda H."/>
            <person name="Madugundu A."/>
            <person name="Renuse S."/>
            <person name="Holt D."/>
            <person name="Pandey A."/>
            <person name="Papenfuss A.T."/>
            <person name="Fischer K."/>
        </authorList>
    </citation>
    <scope>NUCLEOTIDE SEQUENCE [LARGE SCALE GENOMIC DNA]</scope>
</reference>
<keyword evidence="2" id="KW-0722">Serine protease inhibitor</keyword>
<evidence type="ECO:0000313" key="7">
    <source>
        <dbReference type="EnsemblMetazoa" id="KAF7492351.1"/>
    </source>
</evidence>
<name>A0A834RBC3_SARSC</name>
<dbReference type="Gene3D" id="3.30.60.30">
    <property type="match status" value="4"/>
</dbReference>
<accession>A0A834RBC3</accession>
<feature type="domain" description="Kazal-like" evidence="5">
    <location>
        <begin position="131"/>
        <end position="181"/>
    </location>
</feature>
<evidence type="ECO:0000256" key="1">
    <source>
        <dbReference type="ARBA" id="ARBA00022690"/>
    </source>
</evidence>
<dbReference type="GO" id="GO:0005576">
    <property type="term" value="C:extracellular region"/>
    <property type="evidence" value="ECO:0007669"/>
    <property type="project" value="TreeGrafter"/>
</dbReference>
<keyword evidence="1" id="KW-0646">Protease inhibitor</keyword>
<dbReference type="SUPFAM" id="SSF100895">
    <property type="entry name" value="Kazal-type serine protease inhibitors"/>
    <property type="match status" value="4"/>
</dbReference>
<dbReference type="InterPro" id="IPR036058">
    <property type="entry name" value="Kazal_dom_sf"/>
</dbReference>
<keyword evidence="4" id="KW-0732">Signal</keyword>
<evidence type="ECO:0000259" key="5">
    <source>
        <dbReference type="PROSITE" id="PS51465"/>
    </source>
</evidence>
<dbReference type="Proteomes" id="UP000070412">
    <property type="component" value="Unassembled WGS sequence"/>
</dbReference>
<sequence length="237" mass="26928">MKMKHLKFYHSTLMILALFGGCSLETSCPKQCPDISRLKPKQMKPVCSSNGTVYQSECELRKETNCSLEVTDWENCRGLHPLCPADCLDIQDPICGDDNKVYPNKCVMHKRNCGRMIQERPIIFCLGSHRQSRTQLCPDDCLELYKPVCGSDGQVYLNECFLRKENCDNGIEKVDMSECAVASKCPSFCIPIYDPVCGSNKKIYLNRCQMLKENCNSTKIKNMPLQFCVGEDDVHKI</sequence>
<keyword evidence="3" id="KW-1015">Disulfide bond</keyword>
<evidence type="ECO:0000313" key="8">
    <source>
        <dbReference type="Proteomes" id="UP000070412"/>
    </source>
</evidence>
<feature type="chain" id="PRO_5038316108" evidence="4">
    <location>
        <begin position="25"/>
        <end position="237"/>
    </location>
</feature>
<protein>
    <submittedName>
        <fullName evidence="6">Four-domain proteases inhibitor</fullName>
    </submittedName>
</protein>
<dbReference type="EMBL" id="WVUK01000056">
    <property type="protein sequence ID" value="KAF7492351.1"/>
    <property type="molecule type" value="Genomic_DNA"/>
</dbReference>
<reference evidence="6" key="2">
    <citation type="submission" date="2020-01" db="EMBL/GenBank/DDBJ databases">
        <authorList>
            <person name="Korhonen P.K.K."/>
            <person name="Guangxu M.G."/>
            <person name="Wang T.W."/>
            <person name="Stroehlein A.J.S."/>
            <person name="Young N.D."/>
            <person name="Ang C.-S.A."/>
            <person name="Fernando D.W.F."/>
            <person name="Lu H.L."/>
            <person name="Taylor S.T."/>
            <person name="Ehtesham M.E.M."/>
            <person name="Najaraj S.H.N."/>
            <person name="Harsha G.H.G."/>
            <person name="Madugundu A.M."/>
            <person name="Renuse S.R."/>
            <person name="Holt D.H."/>
            <person name="Pandey A.P."/>
            <person name="Papenfuss A.P."/>
            <person name="Gasser R.B.G."/>
            <person name="Fischer K.F."/>
        </authorList>
    </citation>
    <scope>NUCLEOTIDE SEQUENCE</scope>
    <source>
        <strain evidence="6">SSS_KF_BRIS2020</strain>
    </source>
</reference>